<dbReference type="InterPro" id="IPR000182">
    <property type="entry name" value="GNAT_dom"/>
</dbReference>
<dbReference type="EC" id="2.3.-.-" evidence="2"/>
<dbReference type="SUPFAM" id="SSF55729">
    <property type="entry name" value="Acyl-CoA N-acyltransferases (Nat)"/>
    <property type="match status" value="1"/>
</dbReference>
<dbReference type="EMBL" id="JBHUKU010000036">
    <property type="protein sequence ID" value="MFD2465708.1"/>
    <property type="molecule type" value="Genomic_DNA"/>
</dbReference>
<dbReference type="Proteomes" id="UP001597419">
    <property type="component" value="Unassembled WGS sequence"/>
</dbReference>
<keyword evidence="2" id="KW-0808">Transferase</keyword>
<sequence>MRPFLETARLTLRRFTMDDVDALYALGNDPRVTRFINGGKPVERAYLADDLLPHYLTYYERFAHFGFWAAEERETGTFLGWFHYRPEEDAPADEPELGYRLKYAAWGRGYATEGSLALLDKGFTEFGTRRVVAYTMAVNKGSRRVMEKIGMRFVRNFHEDWAEAIEGAEHGEVEYAITRDEWPNRP</sequence>
<dbReference type="InterPro" id="IPR051531">
    <property type="entry name" value="N-acetyltransferase"/>
</dbReference>
<dbReference type="PANTHER" id="PTHR43792">
    <property type="entry name" value="GNAT FAMILY, PUTATIVE (AFU_ORTHOLOGUE AFUA_3G00765)-RELATED-RELATED"/>
    <property type="match status" value="1"/>
</dbReference>
<keyword evidence="2" id="KW-0012">Acyltransferase</keyword>
<keyword evidence="3" id="KW-1185">Reference proteome</keyword>
<proteinExistence type="predicted"/>
<protein>
    <submittedName>
        <fullName evidence="2">GNAT family N-acetyltransferase</fullName>
        <ecNumber evidence="2">2.3.-.-</ecNumber>
    </submittedName>
</protein>
<dbReference type="GO" id="GO:0016746">
    <property type="term" value="F:acyltransferase activity"/>
    <property type="evidence" value="ECO:0007669"/>
    <property type="project" value="UniProtKB-KW"/>
</dbReference>
<evidence type="ECO:0000313" key="3">
    <source>
        <dbReference type="Proteomes" id="UP001597419"/>
    </source>
</evidence>
<dbReference type="Gene3D" id="3.40.630.30">
    <property type="match status" value="1"/>
</dbReference>
<accession>A0ABW5GXM9</accession>
<dbReference type="PANTHER" id="PTHR43792:SF1">
    <property type="entry name" value="N-ACETYLTRANSFERASE DOMAIN-CONTAINING PROTEIN"/>
    <property type="match status" value="1"/>
</dbReference>
<dbReference type="Pfam" id="PF13302">
    <property type="entry name" value="Acetyltransf_3"/>
    <property type="match status" value="1"/>
</dbReference>
<gene>
    <name evidence="2" type="ORF">ACFSYJ_44365</name>
</gene>
<feature type="domain" description="N-acetyltransferase" evidence="1">
    <location>
        <begin position="10"/>
        <end position="180"/>
    </location>
</feature>
<reference evidence="3" key="1">
    <citation type="journal article" date="2019" name="Int. J. Syst. Evol. Microbiol.">
        <title>The Global Catalogue of Microorganisms (GCM) 10K type strain sequencing project: providing services to taxonomists for standard genome sequencing and annotation.</title>
        <authorList>
            <consortium name="The Broad Institute Genomics Platform"/>
            <consortium name="The Broad Institute Genome Sequencing Center for Infectious Disease"/>
            <person name="Wu L."/>
            <person name="Ma J."/>
        </authorList>
    </citation>
    <scope>NUCLEOTIDE SEQUENCE [LARGE SCALE GENOMIC DNA]</scope>
    <source>
        <strain evidence="3">CGMCC 4.7643</strain>
    </source>
</reference>
<evidence type="ECO:0000259" key="1">
    <source>
        <dbReference type="PROSITE" id="PS51186"/>
    </source>
</evidence>
<organism evidence="2 3">
    <name type="scientific">Amycolatopsis samaneae</name>
    <dbReference type="NCBI Taxonomy" id="664691"/>
    <lineage>
        <taxon>Bacteria</taxon>
        <taxon>Bacillati</taxon>
        <taxon>Actinomycetota</taxon>
        <taxon>Actinomycetes</taxon>
        <taxon>Pseudonocardiales</taxon>
        <taxon>Pseudonocardiaceae</taxon>
        <taxon>Amycolatopsis</taxon>
    </lineage>
</organism>
<name>A0ABW5GXM9_9PSEU</name>
<comment type="caution">
    <text evidence="2">The sequence shown here is derived from an EMBL/GenBank/DDBJ whole genome shotgun (WGS) entry which is preliminary data.</text>
</comment>
<dbReference type="InterPro" id="IPR016181">
    <property type="entry name" value="Acyl_CoA_acyltransferase"/>
</dbReference>
<evidence type="ECO:0000313" key="2">
    <source>
        <dbReference type="EMBL" id="MFD2465708.1"/>
    </source>
</evidence>
<dbReference type="RefSeq" id="WP_345408555.1">
    <property type="nucleotide sequence ID" value="NZ_BAABHG010000029.1"/>
</dbReference>
<dbReference type="PROSITE" id="PS51186">
    <property type="entry name" value="GNAT"/>
    <property type="match status" value="1"/>
</dbReference>